<dbReference type="EMBL" id="QOCI01000013">
    <property type="protein sequence ID" value="RRR17532.1"/>
    <property type="molecule type" value="Genomic_DNA"/>
</dbReference>
<feature type="transmembrane region" description="Helical" evidence="1">
    <location>
        <begin position="351"/>
        <end position="370"/>
    </location>
</feature>
<evidence type="ECO:0000256" key="1">
    <source>
        <dbReference type="SAM" id="Phobius"/>
    </source>
</evidence>
<organism evidence="3 4">
    <name type="scientific">Brachybacterium paraconglomeratum</name>
    <dbReference type="NCBI Taxonomy" id="173362"/>
    <lineage>
        <taxon>Bacteria</taxon>
        <taxon>Bacillati</taxon>
        <taxon>Actinomycetota</taxon>
        <taxon>Actinomycetes</taxon>
        <taxon>Micrococcales</taxon>
        <taxon>Dermabacteraceae</taxon>
        <taxon>Brachybacterium</taxon>
    </lineage>
</organism>
<keyword evidence="4" id="KW-1185">Reference proteome</keyword>
<feature type="domain" description="EccD-like transmembrane" evidence="2">
    <location>
        <begin position="112"/>
        <end position="429"/>
    </location>
</feature>
<proteinExistence type="predicted"/>
<evidence type="ECO:0000313" key="4">
    <source>
        <dbReference type="Proteomes" id="UP000274327"/>
    </source>
</evidence>
<accession>A0A426SHC7</accession>
<feature type="transmembrane region" description="Helical" evidence="1">
    <location>
        <begin position="296"/>
        <end position="317"/>
    </location>
</feature>
<name>A0A426SHC7_9MICO</name>
<evidence type="ECO:0000259" key="2">
    <source>
        <dbReference type="Pfam" id="PF19053"/>
    </source>
</evidence>
<dbReference type="Gene3D" id="3.10.20.90">
    <property type="entry name" value="Phosphatidylinositol 3-kinase Catalytic Subunit, Chain A, domain 1"/>
    <property type="match status" value="1"/>
</dbReference>
<sequence length="436" mass="44656">MVQYTRLTFFGSRRTADIVLPDDEPVGALLPEVLDLLDEPPGTGSAPTLVTTLGRRINADQSLREQQVAHGAMIRVVEVDDAPQSPEVADVTDTVARLRGTRKDIWGPTATSVASSVVAGIGAFYAVTTGMDAASSSATPALLVVGVAVVLAVIAARREAERVAVVLASLAGGAGLAASLALTGSAESHLRFAAATGILWSIVAAVPGWGSRRGSALAGGLLGLANSGAIVLLHVLAPDGDPIVISTVITVVDIALLGLLPGIAAAASGLTRFDDLVIAGTPAVRSELETVVEDSFAALTWSIAAVLPPLGLAAAFLLTGEGFWGPILGGIAFLISVLRSRLFPLIVQKSLVAIMVLLGVGSWLVTTAEIDDPIRAVIAAGIAVLAVLATVVRPAAVVRARARRWLSMLELIAVLAVIPSALGVLGIFDDLFAVFR</sequence>
<feature type="transmembrane region" description="Helical" evidence="1">
    <location>
        <begin position="190"/>
        <end position="209"/>
    </location>
</feature>
<feature type="transmembrane region" description="Helical" evidence="1">
    <location>
        <begin position="243"/>
        <end position="267"/>
    </location>
</feature>
<reference evidence="3 4" key="1">
    <citation type="submission" date="2018-07" db="EMBL/GenBank/DDBJ databases">
        <title>Brachybacteriurn paraconglorneratum KCTC 9916.</title>
        <authorList>
            <person name="Li Y."/>
        </authorList>
    </citation>
    <scope>NUCLEOTIDE SEQUENCE [LARGE SCALE GENOMIC DNA]</scope>
    <source>
        <strain evidence="3 4">KCTC 9916</strain>
    </source>
</reference>
<gene>
    <name evidence="3" type="ORF">DS079_14370</name>
</gene>
<feature type="transmembrane region" description="Helical" evidence="1">
    <location>
        <begin position="376"/>
        <end position="396"/>
    </location>
</feature>
<feature type="transmembrane region" description="Helical" evidence="1">
    <location>
        <begin position="408"/>
        <end position="428"/>
    </location>
</feature>
<dbReference type="Pfam" id="PF08817">
    <property type="entry name" value="YukD"/>
    <property type="match status" value="1"/>
</dbReference>
<feature type="transmembrane region" description="Helical" evidence="1">
    <location>
        <begin position="105"/>
        <end position="126"/>
    </location>
</feature>
<feature type="transmembrane region" description="Helical" evidence="1">
    <location>
        <begin position="323"/>
        <end position="339"/>
    </location>
</feature>
<dbReference type="Pfam" id="PF19053">
    <property type="entry name" value="EccD"/>
    <property type="match status" value="1"/>
</dbReference>
<keyword evidence="1" id="KW-1133">Transmembrane helix</keyword>
<evidence type="ECO:0000313" key="3">
    <source>
        <dbReference type="EMBL" id="RRR17532.1"/>
    </source>
</evidence>
<dbReference type="InterPro" id="IPR044049">
    <property type="entry name" value="EccD_transm"/>
</dbReference>
<feature type="transmembrane region" description="Helical" evidence="1">
    <location>
        <begin position="138"/>
        <end position="156"/>
    </location>
</feature>
<dbReference type="AlphaFoldDB" id="A0A426SHC7"/>
<keyword evidence="1" id="KW-0472">Membrane</keyword>
<dbReference type="InterPro" id="IPR024962">
    <property type="entry name" value="YukD-like"/>
</dbReference>
<protein>
    <recommendedName>
        <fullName evidence="2">EccD-like transmembrane domain-containing protein</fullName>
    </recommendedName>
</protein>
<dbReference type="Proteomes" id="UP000274327">
    <property type="component" value="Unassembled WGS sequence"/>
</dbReference>
<keyword evidence="1" id="KW-0812">Transmembrane</keyword>
<feature type="transmembrane region" description="Helical" evidence="1">
    <location>
        <begin position="216"/>
        <end position="237"/>
    </location>
</feature>
<comment type="caution">
    <text evidence="3">The sequence shown here is derived from an EMBL/GenBank/DDBJ whole genome shotgun (WGS) entry which is preliminary data.</text>
</comment>
<feature type="transmembrane region" description="Helical" evidence="1">
    <location>
        <begin position="163"/>
        <end position="184"/>
    </location>
</feature>